<reference evidence="3 4" key="2">
    <citation type="journal article" date="2019" name="G3 (Bethesda)">
        <title>Hybrid Assembly of the Genome of the Entomopathogenic Nematode Steinernema carpocapsae Identifies the X-Chromosome.</title>
        <authorList>
            <person name="Serra L."/>
            <person name="Macchietto M."/>
            <person name="Macias-Munoz A."/>
            <person name="McGill C.J."/>
            <person name="Rodriguez I.M."/>
            <person name="Rodriguez B."/>
            <person name="Murad R."/>
            <person name="Mortazavi A."/>
        </authorList>
    </citation>
    <scope>NUCLEOTIDE SEQUENCE [LARGE SCALE GENOMIC DNA]</scope>
    <source>
        <strain evidence="3 4">ALL</strain>
    </source>
</reference>
<dbReference type="InterPro" id="IPR004827">
    <property type="entry name" value="bZIP"/>
</dbReference>
<evidence type="ECO:0000313" key="3">
    <source>
        <dbReference type="EMBL" id="TKR80550.1"/>
    </source>
</evidence>
<protein>
    <recommendedName>
        <fullName evidence="2">BZIP domain-containing protein</fullName>
    </recommendedName>
</protein>
<gene>
    <name evidence="3" type="ORF">L596_014608</name>
</gene>
<organism evidence="3 4">
    <name type="scientific">Steinernema carpocapsae</name>
    <name type="common">Entomopathogenic nematode</name>
    <dbReference type="NCBI Taxonomy" id="34508"/>
    <lineage>
        <taxon>Eukaryota</taxon>
        <taxon>Metazoa</taxon>
        <taxon>Ecdysozoa</taxon>
        <taxon>Nematoda</taxon>
        <taxon>Chromadorea</taxon>
        <taxon>Rhabditida</taxon>
        <taxon>Tylenchina</taxon>
        <taxon>Panagrolaimomorpha</taxon>
        <taxon>Strongyloidoidea</taxon>
        <taxon>Steinernematidae</taxon>
        <taxon>Steinernema</taxon>
    </lineage>
</organism>
<dbReference type="AlphaFoldDB" id="A0A4U5ND77"/>
<dbReference type="Gene3D" id="1.20.5.170">
    <property type="match status" value="1"/>
</dbReference>
<feature type="compositionally biased region" description="Basic and acidic residues" evidence="1">
    <location>
        <begin position="52"/>
        <end position="65"/>
    </location>
</feature>
<evidence type="ECO:0000256" key="1">
    <source>
        <dbReference type="SAM" id="MobiDB-lite"/>
    </source>
</evidence>
<accession>A0A4U5ND77</accession>
<feature type="compositionally biased region" description="Low complexity" evidence="1">
    <location>
        <begin position="14"/>
        <end position="37"/>
    </location>
</feature>
<evidence type="ECO:0000313" key="4">
    <source>
        <dbReference type="Proteomes" id="UP000298663"/>
    </source>
</evidence>
<evidence type="ECO:0000259" key="2">
    <source>
        <dbReference type="Pfam" id="PF07716"/>
    </source>
</evidence>
<keyword evidence="4" id="KW-1185">Reference proteome</keyword>
<sequence>MISTTAIASSEAKPVSPVPSGTTSTSEASGSPPTSGPDTLKMLPTRPYTRVSNEEKTKDYREMRTKNNQACREWRQKRKKMDSQKDERILQLTAKVLELEQRIAYLNGKLEVMDKK</sequence>
<dbReference type="Pfam" id="PF07716">
    <property type="entry name" value="bZIP_2"/>
    <property type="match status" value="1"/>
</dbReference>
<dbReference type="EMBL" id="AZBU02000004">
    <property type="protein sequence ID" value="TKR80550.1"/>
    <property type="molecule type" value="Genomic_DNA"/>
</dbReference>
<dbReference type="Proteomes" id="UP000298663">
    <property type="component" value="Unassembled WGS sequence"/>
</dbReference>
<reference evidence="3 4" key="1">
    <citation type="journal article" date="2015" name="Genome Biol.">
        <title>Comparative genomics of Steinernema reveals deeply conserved gene regulatory networks.</title>
        <authorList>
            <person name="Dillman A.R."/>
            <person name="Macchietto M."/>
            <person name="Porter C.F."/>
            <person name="Rogers A."/>
            <person name="Williams B."/>
            <person name="Antoshechkin I."/>
            <person name="Lee M.M."/>
            <person name="Goodwin Z."/>
            <person name="Lu X."/>
            <person name="Lewis E.E."/>
            <person name="Goodrich-Blair H."/>
            <person name="Stock S.P."/>
            <person name="Adams B.J."/>
            <person name="Sternberg P.W."/>
            <person name="Mortazavi A."/>
        </authorList>
    </citation>
    <scope>NUCLEOTIDE SEQUENCE [LARGE SCALE GENOMIC DNA]</scope>
    <source>
        <strain evidence="3 4">ALL</strain>
    </source>
</reference>
<dbReference type="GO" id="GO:0003700">
    <property type="term" value="F:DNA-binding transcription factor activity"/>
    <property type="evidence" value="ECO:0007669"/>
    <property type="project" value="InterPro"/>
</dbReference>
<dbReference type="SUPFAM" id="SSF57959">
    <property type="entry name" value="Leucine zipper domain"/>
    <property type="match status" value="1"/>
</dbReference>
<feature type="region of interest" description="Disordered" evidence="1">
    <location>
        <begin position="1"/>
        <end position="84"/>
    </location>
</feature>
<name>A0A4U5ND77_STECR</name>
<comment type="caution">
    <text evidence="3">The sequence shown here is derived from an EMBL/GenBank/DDBJ whole genome shotgun (WGS) entry which is preliminary data.</text>
</comment>
<feature type="domain" description="BZIP" evidence="2">
    <location>
        <begin position="57"/>
        <end position="106"/>
    </location>
</feature>
<proteinExistence type="predicted"/>
<dbReference type="OrthoDB" id="10548248at2759"/>
<dbReference type="InterPro" id="IPR046347">
    <property type="entry name" value="bZIP_sf"/>
</dbReference>